<dbReference type="InterPro" id="IPR036259">
    <property type="entry name" value="MFS_trans_sf"/>
</dbReference>
<dbReference type="Pfam" id="PF07690">
    <property type="entry name" value="MFS_1"/>
    <property type="match status" value="1"/>
</dbReference>
<feature type="transmembrane region" description="Helical" evidence="6">
    <location>
        <begin position="259"/>
        <end position="278"/>
    </location>
</feature>
<dbReference type="InterPro" id="IPR050189">
    <property type="entry name" value="MFS_Efflux_Transporters"/>
</dbReference>
<feature type="transmembrane region" description="Helical" evidence="6">
    <location>
        <begin position="316"/>
        <end position="340"/>
    </location>
</feature>
<dbReference type="GO" id="GO:0005886">
    <property type="term" value="C:plasma membrane"/>
    <property type="evidence" value="ECO:0007669"/>
    <property type="project" value="UniProtKB-SubCell"/>
</dbReference>
<name>A0A6H0SNJ7_9MICC</name>
<feature type="transmembrane region" description="Helical" evidence="6">
    <location>
        <begin position="65"/>
        <end position="86"/>
    </location>
</feature>
<feature type="transmembrane region" description="Helical" evidence="6">
    <location>
        <begin position="290"/>
        <end position="310"/>
    </location>
</feature>
<dbReference type="EMBL" id="CP032549">
    <property type="protein sequence ID" value="QIV88009.1"/>
    <property type="molecule type" value="Genomic_DNA"/>
</dbReference>
<evidence type="ECO:0000256" key="4">
    <source>
        <dbReference type="ARBA" id="ARBA00022989"/>
    </source>
</evidence>
<keyword evidence="3 6" id="KW-0812">Transmembrane</keyword>
<feature type="transmembrane region" description="Helical" evidence="6">
    <location>
        <begin position="26"/>
        <end position="53"/>
    </location>
</feature>
<dbReference type="SUPFAM" id="SSF103473">
    <property type="entry name" value="MFS general substrate transporter"/>
    <property type="match status" value="1"/>
</dbReference>
<evidence type="ECO:0000256" key="2">
    <source>
        <dbReference type="ARBA" id="ARBA00022475"/>
    </source>
</evidence>
<feature type="transmembrane region" description="Helical" evidence="6">
    <location>
        <begin position="347"/>
        <end position="368"/>
    </location>
</feature>
<evidence type="ECO:0000256" key="3">
    <source>
        <dbReference type="ARBA" id="ARBA00022692"/>
    </source>
</evidence>
<evidence type="ECO:0000256" key="5">
    <source>
        <dbReference type="ARBA" id="ARBA00023136"/>
    </source>
</evidence>
<gene>
    <name evidence="8" type="ORF">D3791_13380</name>
</gene>
<dbReference type="AlphaFoldDB" id="A0A6H0SNJ7"/>
<protein>
    <submittedName>
        <fullName evidence="8">MFS transporter</fullName>
    </submittedName>
</protein>
<evidence type="ECO:0000313" key="8">
    <source>
        <dbReference type="EMBL" id="QIV88009.1"/>
    </source>
</evidence>
<dbReference type="CDD" id="cd17324">
    <property type="entry name" value="MFS_NepI_like"/>
    <property type="match status" value="1"/>
</dbReference>
<evidence type="ECO:0000256" key="6">
    <source>
        <dbReference type="SAM" id="Phobius"/>
    </source>
</evidence>
<evidence type="ECO:0000313" key="9">
    <source>
        <dbReference type="Proteomes" id="UP000502331"/>
    </source>
</evidence>
<dbReference type="PROSITE" id="PS50850">
    <property type="entry name" value="MFS"/>
    <property type="match status" value="1"/>
</dbReference>
<organism evidence="8 9">
    <name type="scientific">Glutamicibacter mishrai</name>
    <dbReference type="NCBI Taxonomy" id="1775880"/>
    <lineage>
        <taxon>Bacteria</taxon>
        <taxon>Bacillati</taxon>
        <taxon>Actinomycetota</taxon>
        <taxon>Actinomycetes</taxon>
        <taxon>Micrococcales</taxon>
        <taxon>Micrococcaceae</taxon>
        <taxon>Glutamicibacter</taxon>
    </lineage>
</organism>
<dbReference type="Gene3D" id="1.20.1250.20">
    <property type="entry name" value="MFS general substrate transporter like domains"/>
    <property type="match status" value="1"/>
</dbReference>
<feature type="domain" description="Major facilitator superfamily (MFS) profile" evidence="7">
    <location>
        <begin position="27"/>
        <end position="403"/>
    </location>
</feature>
<dbReference type="InterPro" id="IPR020846">
    <property type="entry name" value="MFS_dom"/>
</dbReference>
<feature type="transmembrane region" description="Helical" evidence="6">
    <location>
        <begin position="183"/>
        <end position="201"/>
    </location>
</feature>
<feature type="transmembrane region" description="Helical" evidence="6">
    <location>
        <begin position="93"/>
        <end position="112"/>
    </location>
</feature>
<reference evidence="8 9" key="1">
    <citation type="submission" date="2018-09" db="EMBL/GenBank/DDBJ databases">
        <title>Glutamicibacter mishrai S5-52T (LMG 29155T = KCTC 39846T).</title>
        <authorList>
            <person name="Das S.K."/>
        </authorList>
    </citation>
    <scope>NUCLEOTIDE SEQUENCE [LARGE SCALE GENOMIC DNA]</scope>
    <source>
        <strain evidence="8 9">S5-52</strain>
    </source>
</reference>
<evidence type="ECO:0000256" key="1">
    <source>
        <dbReference type="ARBA" id="ARBA00004651"/>
    </source>
</evidence>
<dbReference type="GO" id="GO:0022857">
    <property type="term" value="F:transmembrane transporter activity"/>
    <property type="evidence" value="ECO:0007669"/>
    <property type="project" value="InterPro"/>
</dbReference>
<evidence type="ECO:0000259" key="7">
    <source>
        <dbReference type="PROSITE" id="PS50850"/>
    </source>
</evidence>
<keyword evidence="2" id="KW-1003">Cell membrane</keyword>
<dbReference type="Proteomes" id="UP000502331">
    <property type="component" value="Chromosome"/>
</dbReference>
<dbReference type="PANTHER" id="PTHR43124:SF3">
    <property type="entry name" value="CHLORAMPHENICOL EFFLUX PUMP RV0191"/>
    <property type="match status" value="1"/>
</dbReference>
<dbReference type="PANTHER" id="PTHR43124">
    <property type="entry name" value="PURINE EFFLUX PUMP PBUE"/>
    <property type="match status" value="1"/>
</dbReference>
<proteinExistence type="predicted"/>
<dbReference type="RefSeq" id="WP_172512505.1">
    <property type="nucleotide sequence ID" value="NZ_CP032549.1"/>
</dbReference>
<comment type="subcellular location">
    <subcellularLocation>
        <location evidence="1">Cell membrane</location>
        <topology evidence="1">Multi-pass membrane protein</topology>
    </subcellularLocation>
</comment>
<dbReference type="InterPro" id="IPR011701">
    <property type="entry name" value="MFS"/>
</dbReference>
<feature type="transmembrane region" description="Helical" evidence="6">
    <location>
        <begin position="380"/>
        <end position="402"/>
    </location>
</feature>
<feature type="transmembrane region" description="Helical" evidence="6">
    <location>
        <begin position="152"/>
        <end position="177"/>
    </location>
</feature>
<keyword evidence="9" id="KW-1185">Reference proteome</keyword>
<sequence length="414" mass="42140">MNVDEPRVKAGPLTATTRSGISPIPLVVYVLAVGTFTMLTTEFIVAGILTQLAAELDISVAKAGLLITVFATGMVIGAPLMALLTLRLPQRMTLILALAVFAVGHVVVALGSDFTLLMIARFVTALATGAFWAIAGVVAAKSAGAGMASRALGIINAGGMLATVLGVPLGAFASQYFGWRGSFWSLAVLAVISALLIARHVPNNLSQHSNVSIRGELAGLRSTRLCLTLAACATTTGGVLATYSYISPLLIDGTGFSETVIPLVLIGFGIGSLIGSLVGGRLGDAHPHLLTVIAPATSTLILLAICLLSEVKLPMIALIALLGYFGLGANPILASLAINYGNKAPTLASSLTVAGFNAGTVVASWAGGKSLETPLGTTGPVLLGACVAALTLIPVITLSVLAKRSVRQESALRV</sequence>
<accession>A0A6H0SNJ7</accession>
<keyword evidence="4 6" id="KW-1133">Transmembrane helix</keyword>
<keyword evidence="5 6" id="KW-0472">Membrane</keyword>
<feature type="transmembrane region" description="Helical" evidence="6">
    <location>
        <begin position="222"/>
        <end position="247"/>
    </location>
</feature>
<feature type="transmembrane region" description="Helical" evidence="6">
    <location>
        <begin position="118"/>
        <end position="140"/>
    </location>
</feature>